<sequence length="240" mass="27975">MTILSLNIELYTDWKEPLTPKMAMTDLHNITQQMNTFIGRHKTWYLSGNTRQEALQRVAFNQLGATEEAIKEFSEDYTEENPIVMAGVWDGEDDNHSCSIIYMNYRRKQLGKTKIELHISIEENDFYFNRLVNFINHLVFTHNAPHIMVENKSYSIKGKCVFPDRIYAGWMLYLPKEIDTNLVTMAEEIIPVTDKEGREGSLIITTKEIFDIKNQNHINKANDIEICLRDLQLLPLMAEI</sequence>
<dbReference type="EMBL" id="NITZ01000002">
    <property type="protein sequence ID" value="PHM50532.1"/>
    <property type="molecule type" value="Genomic_DNA"/>
</dbReference>
<dbReference type="RefSeq" id="WP_099113062.1">
    <property type="nucleotide sequence ID" value="NZ_CAWNQI010000051.1"/>
</dbReference>
<organism evidence="1 2">
    <name type="scientific">Xenorhabdus miraniensis</name>
    <dbReference type="NCBI Taxonomy" id="351674"/>
    <lineage>
        <taxon>Bacteria</taxon>
        <taxon>Pseudomonadati</taxon>
        <taxon>Pseudomonadota</taxon>
        <taxon>Gammaproteobacteria</taxon>
        <taxon>Enterobacterales</taxon>
        <taxon>Morganellaceae</taxon>
        <taxon>Xenorhabdus</taxon>
    </lineage>
</organism>
<comment type="caution">
    <text evidence="1">The sequence shown here is derived from an EMBL/GenBank/DDBJ whole genome shotgun (WGS) entry which is preliminary data.</text>
</comment>
<dbReference type="AlphaFoldDB" id="A0A2D0JVY5"/>
<keyword evidence="2" id="KW-1185">Reference proteome</keyword>
<name>A0A2D0JVY5_9GAMM</name>
<accession>A0A2D0JVY5</accession>
<dbReference type="PIRSF" id="PIRSF029636">
    <property type="entry name" value="UCP029636"/>
    <property type="match status" value="1"/>
</dbReference>
<reference evidence="1 2" key="1">
    <citation type="journal article" date="2017" name="Nat. Microbiol.">
        <title>Natural product diversity associated with the nematode symbionts Photorhabdus and Xenorhabdus.</title>
        <authorList>
            <person name="Tobias N.J."/>
            <person name="Wolff H."/>
            <person name="Djahanschiri B."/>
            <person name="Grundmann F."/>
            <person name="Kronenwerth M."/>
            <person name="Shi Y.M."/>
            <person name="Simonyi S."/>
            <person name="Grun P."/>
            <person name="Shapiro-Ilan D."/>
            <person name="Pidot S.J."/>
            <person name="Stinear T.P."/>
            <person name="Ebersberger I."/>
            <person name="Bode H.B."/>
        </authorList>
    </citation>
    <scope>NUCLEOTIDE SEQUENCE [LARGE SCALE GENOMIC DNA]</scope>
    <source>
        <strain evidence="1 2">DSM 17902</strain>
    </source>
</reference>
<evidence type="ECO:0000313" key="1">
    <source>
        <dbReference type="EMBL" id="PHM50532.1"/>
    </source>
</evidence>
<proteinExistence type="predicted"/>
<evidence type="ECO:0000313" key="2">
    <source>
        <dbReference type="Proteomes" id="UP000221980"/>
    </source>
</evidence>
<gene>
    <name evidence="1" type="ORF">Xmir_00715</name>
</gene>
<protein>
    <submittedName>
        <fullName evidence="1">Uncharacterized protein</fullName>
    </submittedName>
</protein>
<dbReference type="OrthoDB" id="8718152at2"/>
<dbReference type="Proteomes" id="UP000221980">
    <property type="component" value="Unassembled WGS sequence"/>
</dbReference>
<dbReference type="InterPro" id="IPR016929">
    <property type="entry name" value="TsiT-like"/>
</dbReference>